<dbReference type="InterPro" id="IPR051172">
    <property type="entry name" value="Chlamydia_OmcB"/>
</dbReference>
<dbReference type="GO" id="GO:0005975">
    <property type="term" value="P:carbohydrate metabolic process"/>
    <property type="evidence" value="ECO:0007669"/>
    <property type="project" value="UniProtKB-ARBA"/>
</dbReference>
<dbReference type="InterPro" id="IPR047589">
    <property type="entry name" value="DUF11_rpt"/>
</dbReference>
<evidence type="ECO:0000256" key="2">
    <source>
        <dbReference type="SAM" id="Phobius"/>
    </source>
</evidence>
<sequence>MTAIRMFGKKRSLIGGGLAAGLVAALGVAVPALTLPNAVADPASGGTVLLSETFRGSGVTDPKFVGLDNACLTGAGAGSAAVTGNSNLSNCDSYQVGVVPSQGTGGDGEGWLQLTDASGGNLGNQGQGDSSKARRGGLVYNQALPASNGIHVQFEQAQYGGFLNAGSMGGSTDGSLFRSWGADGISFFLTDGAENLTNVGAYGGSLGYAQKSENGGTPGVAGGFLGLGLDAWGNYTNNGEGRGNNTCSGDAAITGTHRDSIVLRGPGAKDGSGKWMNGYCVAAQTQLLAAQGSLRQEWDSAWPWNKTFTASEADAFAEAATRWVDIEVSPAKPDNSVDVTIQVKFSENGAWITVLSANLPNVPDSYKFGLAASTGNAADVHLVRNLTVKTVDKLDVLNLNKDIDSTSSLYKAGGYNPGDKIPYVFEVKNNGLSNLHGVVIEDAALDSSATDFSCTIDGGSAAYPMALASGKTAICKGGYHTLTAAEAHAAAALDPSDANYKKFPNTATAKGYDPTDVMYPSDPDDAKAPVIYNPKVEVRKTATVQSGNSPAQVGDVINYSFEVRNTGNVDLAPVTVTDPKAGLTTAQACVSSLPAGADWTVCSTTATHTVTEADILAGSSYINEVTASGTPAGGGNDVTDEDDATVPLVSPATGIEVQKSATWPGTPAAAKLGDTINYSFKVRNTGNVTLAPVTITDPNGGISTAVQCVASLAPSTTWTDCDASAVGTHTVTEADILAGHAGSGNYSNTVTATGTPPSGSNLTPPTNTGDHDTPLADPTAGITVSKDAAWNAKPAAAGVGDTITYSFTVTNTGNTTLAPVTISDPKGNVPAGSACVASLAPGDTATCSTTGTHIVSQADLGLAGSLYLNTVMATGTPPAASGLTDVTNTDNQSVPVTTGVPGLKLTKVASVSGADAVADLGETITYSFIVENTGNVTLSPVTITDSKLGLAFFECAASLDPTQTVTCQAPASTRHVVTPSDIAKGSVDNTATAHGTSVVPGVPDPTDPTSDANVPTAQANPAIDLVKKGTVADTNGNGITGDAGDVVSYAFTVTNVGNVDLTNVTISDPKLGVTGLACAASLQVGDSATCASPKKHTLTDADVVAGSYTNTATATAVPPAGGTVTDGDDETVPTAQAKAALAIVKTATLQDSDGNKVGGLGEKIRYTFAVTNTGTVTLTDVKIDDTMIGGATCEQTTLAPGAATTCKGNEVYVITAKDVTAGKVVNVATATATPPQGVDDPKPSTDTAKVDTKGGTPANGGTGGTGGKTLPKTGSNPLPWVGGALALILTGGALVIGRKRWSGNAA</sequence>
<dbReference type="Proteomes" id="UP000316181">
    <property type="component" value="Unassembled WGS sequence"/>
</dbReference>
<feature type="compositionally biased region" description="Polar residues" evidence="1">
    <location>
        <begin position="750"/>
        <end position="768"/>
    </location>
</feature>
<feature type="compositionally biased region" description="Gly residues" evidence="1">
    <location>
        <begin position="1257"/>
        <end position="1267"/>
    </location>
</feature>
<feature type="transmembrane region" description="Helical" evidence="2">
    <location>
        <begin position="1278"/>
        <end position="1297"/>
    </location>
</feature>
<feature type="domain" description="DUF7507" evidence="3">
    <location>
        <begin position="533"/>
        <end position="640"/>
    </location>
</feature>
<feature type="domain" description="DUF7507" evidence="3">
    <location>
        <begin position="1020"/>
        <end position="1126"/>
    </location>
</feature>
<evidence type="ECO:0000313" key="5">
    <source>
        <dbReference type="Proteomes" id="UP000316181"/>
    </source>
</evidence>
<dbReference type="RefSeq" id="WP_170207891.1">
    <property type="nucleotide sequence ID" value="NZ_BAAATB010000002.1"/>
</dbReference>
<feature type="region of interest" description="Disordered" evidence="1">
    <location>
        <begin position="750"/>
        <end position="770"/>
    </location>
</feature>
<keyword evidence="2" id="KW-1133">Transmembrane helix</keyword>
<dbReference type="Pfam" id="PF24346">
    <property type="entry name" value="DUF7507"/>
    <property type="match status" value="7"/>
</dbReference>
<feature type="domain" description="DUF7507" evidence="3">
    <location>
        <begin position="901"/>
        <end position="997"/>
    </location>
</feature>
<feature type="domain" description="DUF7507" evidence="3">
    <location>
        <begin position="412"/>
        <end position="516"/>
    </location>
</feature>
<reference evidence="4 5" key="1">
    <citation type="submission" date="2019-06" db="EMBL/GenBank/DDBJ databases">
        <title>Sequencing the genomes of 1000 actinobacteria strains.</title>
        <authorList>
            <person name="Klenk H.-P."/>
        </authorList>
    </citation>
    <scope>NUCLEOTIDE SEQUENCE [LARGE SCALE GENOMIC DNA]</scope>
    <source>
        <strain evidence="4 5">DSM 10596</strain>
    </source>
</reference>
<feature type="domain" description="DUF7507" evidence="3">
    <location>
        <begin position="654"/>
        <end position="763"/>
    </location>
</feature>
<evidence type="ECO:0000259" key="3">
    <source>
        <dbReference type="Pfam" id="PF24346"/>
    </source>
</evidence>
<name>A0A542SPE8_9MICO</name>
<accession>A0A542SPE8</accession>
<keyword evidence="2" id="KW-0472">Membrane</keyword>
<dbReference type="NCBIfam" id="TIGR01451">
    <property type="entry name" value="B_ant_repeat"/>
    <property type="match status" value="6"/>
</dbReference>
<feature type="domain" description="DUF7507" evidence="3">
    <location>
        <begin position="781"/>
        <end position="884"/>
    </location>
</feature>
<keyword evidence="2" id="KW-0812">Transmembrane</keyword>
<feature type="region of interest" description="Disordered" evidence="1">
    <location>
        <begin position="1232"/>
        <end position="1275"/>
    </location>
</feature>
<feature type="domain" description="DUF7507" evidence="3">
    <location>
        <begin position="1139"/>
        <end position="1237"/>
    </location>
</feature>
<keyword evidence="5" id="KW-1185">Reference proteome</keyword>
<dbReference type="SUPFAM" id="SSF49899">
    <property type="entry name" value="Concanavalin A-like lectins/glucanases"/>
    <property type="match status" value="1"/>
</dbReference>
<dbReference type="InterPro" id="IPR055354">
    <property type="entry name" value="DUF7507"/>
</dbReference>
<dbReference type="InterPro" id="IPR013783">
    <property type="entry name" value="Ig-like_fold"/>
</dbReference>
<organism evidence="4 5">
    <name type="scientific">Rarobacter incanus</name>
    <dbReference type="NCBI Taxonomy" id="153494"/>
    <lineage>
        <taxon>Bacteria</taxon>
        <taxon>Bacillati</taxon>
        <taxon>Actinomycetota</taxon>
        <taxon>Actinomycetes</taxon>
        <taxon>Micrococcales</taxon>
        <taxon>Rarobacteraceae</taxon>
        <taxon>Rarobacter</taxon>
    </lineage>
</organism>
<feature type="compositionally biased region" description="Basic and acidic residues" evidence="1">
    <location>
        <begin position="1239"/>
        <end position="1252"/>
    </location>
</feature>
<feature type="region of interest" description="Disordered" evidence="1">
    <location>
        <begin position="993"/>
        <end position="1015"/>
    </location>
</feature>
<dbReference type="EMBL" id="VFNV01000001">
    <property type="protein sequence ID" value="TQK76493.1"/>
    <property type="molecule type" value="Genomic_DNA"/>
</dbReference>
<evidence type="ECO:0000313" key="4">
    <source>
        <dbReference type="EMBL" id="TQK76493.1"/>
    </source>
</evidence>
<dbReference type="PANTHER" id="PTHR34819">
    <property type="entry name" value="LARGE CYSTEINE-RICH PERIPLASMIC PROTEIN OMCB"/>
    <property type="match status" value="1"/>
</dbReference>
<dbReference type="PANTHER" id="PTHR34819:SF3">
    <property type="entry name" value="CELL SURFACE PROTEIN"/>
    <property type="match status" value="1"/>
</dbReference>
<proteinExistence type="predicted"/>
<dbReference type="InterPro" id="IPR013320">
    <property type="entry name" value="ConA-like_dom_sf"/>
</dbReference>
<gene>
    <name evidence="4" type="ORF">FB389_1169</name>
</gene>
<protein>
    <submittedName>
        <fullName evidence="4">Putative repeat protein (TIGR01451 family)</fullName>
    </submittedName>
</protein>
<dbReference type="Gene3D" id="2.60.40.10">
    <property type="entry name" value="Immunoglobulins"/>
    <property type="match status" value="1"/>
</dbReference>
<evidence type="ECO:0000256" key="1">
    <source>
        <dbReference type="SAM" id="MobiDB-lite"/>
    </source>
</evidence>
<comment type="caution">
    <text evidence="4">The sequence shown here is derived from an EMBL/GenBank/DDBJ whole genome shotgun (WGS) entry which is preliminary data.</text>
</comment>